<dbReference type="EMBL" id="JAEHOE010000044">
    <property type="protein sequence ID" value="KAG2492581.1"/>
    <property type="molecule type" value="Genomic_DNA"/>
</dbReference>
<feature type="compositionally biased region" description="Gly residues" evidence="1">
    <location>
        <begin position="282"/>
        <end position="295"/>
    </location>
</feature>
<dbReference type="Proteomes" id="UP000612055">
    <property type="component" value="Unassembled WGS sequence"/>
</dbReference>
<keyword evidence="3" id="KW-1185">Reference proteome</keyword>
<comment type="caution">
    <text evidence="2">The sequence shown here is derived from an EMBL/GenBank/DDBJ whole genome shotgun (WGS) entry which is preliminary data.</text>
</comment>
<dbReference type="AlphaFoldDB" id="A0A836BXC1"/>
<feature type="region of interest" description="Disordered" evidence="1">
    <location>
        <begin position="273"/>
        <end position="295"/>
    </location>
</feature>
<evidence type="ECO:0000256" key="1">
    <source>
        <dbReference type="SAM" id="MobiDB-lite"/>
    </source>
</evidence>
<name>A0A836BXC1_9CHLO</name>
<organism evidence="2 3">
    <name type="scientific">Edaphochlamys debaryana</name>
    <dbReference type="NCBI Taxonomy" id="47281"/>
    <lineage>
        <taxon>Eukaryota</taxon>
        <taxon>Viridiplantae</taxon>
        <taxon>Chlorophyta</taxon>
        <taxon>core chlorophytes</taxon>
        <taxon>Chlorophyceae</taxon>
        <taxon>CS clade</taxon>
        <taxon>Chlamydomonadales</taxon>
        <taxon>Chlamydomonadales incertae sedis</taxon>
        <taxon>Edaphochlamys</taxon>
    </lineage>
</organism>
<proteinExistence type="predicted"/>
<evidence type="ECO:0000313" key="2">
    <source>
        <dbReference type="EMBL" id="KAG2492581.1"/>
    </source>
</evidence>
<sequence length="419" mass="46216">MQRLDPPDMVAAAGSCRGWGRAAAKSGALQRKRLTVAEHAWWAALDELPWLAKALVGPTPLGWDWHSIFDEYRERSSAAPTHLVLPRPKALVQTGPSESTAERKDMDEHPDLDDHGLWIPAFEIWEQRRVEAARTGTIGAEAAADVWERSHMERPDICPLDDPSWRCQRQKAALRMIASMYFPVYCLQAALPLRPEALEHLRYRLGLAPAGAWHYGNWGPGPRLPYLDPAEVAEHSPVEGRLAMWLLGMEGLMRTGYELEAARAWAWAGPLPPTRSQATTAPGGGGGSGGGGGGQPLMCPHLEDAVKAAGALIKFETVGYLVQDFTVQRWRADGPGSRLAEQLRKNGMPLPTPMPALPTIYDLMTALADWRWELEAGGSTQEFLGIVDLKRRKAEYLARAWLSVVEEHEAALLVLKGCR</sequence>
<gene>
    <name evidence="2" type="ORF">HYH03_009242</name>
</gene>
<evidence type="ECO:0000313" key="3">
    <source>
        <dbReference type="Proteomes" id="UP000612055"/>
    </source>
</evidence>
<accession>A0A836BXC1</accession>
<reference evidence="2" key="1">
    <citation type="journal article" date="2020" name="bioRxiv">
        <title>Comparative genomics of Chlamydomonas.</title>
        <authorList>
            <person name="Craig R.J."/>
            <person name="Hasan A.R."/>
            <person name="Ness R.W."/>
            <person name="Keightley P.D."/>
        </authorList>
    </citation>
    <scope>NUCLEOTIDE SEQUENCE</scope>
    <source>
        <strain evidence="2">CCAP 11/70</strain>
    </source>
</reference>
<protein>
    <submittedName>
        <fullName evidence="2">Uncharacterized protein</fullName>
    </submittedName>
</protein>